<dbReference type="AlphaFoldDB" id="G9NV19"/>
<evidence type="ECO:0000313" key="1">
    <source>
        <dbReference type="EMBL" id="EHK44844.1"/>
    </source>
</evidence>
<keyword evidence="2" id="KW-1185">Reference proteome</keyword>
<dbReference type="HOGENOM" id="CLU_2740353_0_0_1"/>
<dbReference type="Proteomes" id="UP000005426">
    <property type="component" value="Unassembled WGS sequence"/>
</dbReference>
<protein>
    <submittedName>
        <fullName evidence="1">Uncharacterized protein</fullName>
    </submittedName>
</protein>
<proteinExistence type="predicted"/>
<evidence type="ECO:0000313" key="2">
    <source>
        <dbReference type="Proteomes" id="UP000005426"/>
    </source>
</evidence>
<sequence length="71" mass="7631">MVSYITAGTRCWKSLLSIAKRQVNDAKAKSKPRLASLLSADPVGSCIAKTKLSLFRNSPAIAPARSGEVLW</sequence>
<name>G9NV19_HYPAI</name>
<comment type="caution">
    <text evidence="1">The sequence shown here is derived from an EMBL/GenBank/DDBJ whole genome shotgun (WGS) entry which is preliminary data.</text>
</comment>
<organism evidence="1 2">
    <name type="scientific">Hypocrea atroviridis (strain ATCC 20476 / IMI 206040)</name>
    <name type="common">Trichoderma atroviride</name>
    <dbReference type="NCBI Taxonomy" id="452589"/>
    <lineage>
        <taxon>Eukaryota</taxon>
        <taxon>Fungi</taxon>
        <taxon>Dikarya</taxon>
        <taxon>Ascomycota</taxon>
        <taxon>Pezizomycotina</taxon>
        <taxon>Sordariomycetes</taxon>
        <taxon>Hypocreomycetidae</taxon>
        <taxon>Hypocreales</taxon>
        <taxon>Hypocreaceae</taxon>
        <taxon>Trichoderma</taxon>
    </lineage>
</organism>
<reference evidence="1 2" key="1">
    <citation type="journal article" date="2011" name="Genome Biol.">
        <title>Comparative genome sequence analysis underscores mycoparasitism as the ancestral life style of Trichoderma.</title>
        <authorList>
            <person name="Kubicek C.P."/>
            <person name="Herrera-Estrella A."/>
            <person name="Seidl-Seiboth V."/>
            <person name="Martinez D.A."/>
            <person name="Druzhinina I.S."/>
            <person name="Thon M."/>
            <person name="Zeilinger S."/>
            <person name="Casas-Flores S."/>
            <person name="Horwitz B.A."/>
            <person name="Mukherjee P.K."/>
            <person name="Mukherjee M."/>
            <person name="Kredics L."/>
            <person name="Alcaraz L.D."/>
            <person name="Aerts A."/>
            <person name="Antal Z."/>
            <person name="Atanasova L."/>
            <person name="Cervantes-Badillo M.G."/>
            <person name="Challacombe J."/>
            <person name="Chertkov O."/>
            <person name="McCluskey K."/>
            <person name="Coulpier F."/>
            <person name="Deshpande N."/>
            <person name="von Doehren H."/>
            <person name="Ebbole D.J."/>
            <person name="Esquivel-Naranjo E.U."/>
            <person name="Fekete E."/>
            <person name="Flipphi M."/>
            <person name="Glaser F."/>
            <person name="Gomez-Rodriguez E.Y."/>
            <person name="Gruber S."/>
            <person name="Han C."/>
            <person name="Henrissat B."/>
            <person name="Hermosa R."/>
            <person name="Hernandez-Onate M."/>
            <person name="Karaffa L."/>
            <person name="Kosti I."/>
            <person name="Le Crom S."/>
            <person name="Lindquist E."/>
            <person name="Lucas S."/>
            <person name="Luebeck M."/>
            <person name="Luebeck P.S."/>
            <person name="Margeot A."/>
            <person name="Metz B."/>
            <person name="Misra M."/>
            <person name="Nevalainen H."/>
            <person name="Omann M."/>
            <person name="Packer N."/>
            <person name="Perrone G."/>
            <person name="Uresti-Rivera E.E."/>
            <person name="Salamov A."/>
            <person name="Schmoll M."/>
            <person name="Seiboth B."/>
            <person name="Shapiro H."/>
            <person name="Sukno S."/>
            <person name="Tamayo-Ramos J.A."/>
            <person name="Tisch D."/>
            <person name="Wiest A."/>
            <person name="Wilkinson H.H."/>
            <person name="Zhang M."/>
            <person name="Coutinho P.M."/>
            <person name="Kenerley C.M."/>
            <person name="Monte E."/>
            <person name="Baker S.E."/>
            <person name="Grigoriev I.V."/>
        </authorList>
    </citation>
    <scope>NUCLEOTIDE SEQUENCE [LARGE SCALE GENOMIC DNA]</scope>
    <source>
        <strain evidence="2">ATCC 20476 / IMI 206040</strain>
    </source>
</reference>
<accession>G9NV19</accession>
<gene>
    <name evidence="1" type="ORF">TRIATDRAFT_257013</name>
</gene>
<dbReference type="EMBL" id="ABDG02000024">
    <property type="protein sequence ID" value="EHK44844.1"/>
    <property type="molecule type" value="Genomic_DNA"/>
</dbReference>